<feature type="active site" evidence="7">
    <location>
        <position position="253"/>
    </location>
</feature>
<evidence type="ECO:0000256" key="1">
    <source>
        <dbReference type="ARBA" id="ARBA00022723"/>
    </source>
</evidence>
<evidence type="ECO:0000313" key="10">
    <source>
        <dbReference type="EMBL" id="MFD0917576.1"/>
    </source>
</evidence>
<evidence type="ECO:0000259" key="9">
    <source>
        <dbReference type="Pfam" id="PF00171"/>
    </source>
</evidence>
<dbReference type="InterPro" id="IPR015590">
    <property type="entry name" value="Aldehyde_DH_dom"/>
</dbReference>
<dbReference type="CDD" id="cd07090">
    <property type="entry name" value="ALDH_F9_TMBADH"/>
    <property type="match status" value="1"/>
</dbReference>
<comment type="caution">
    <text evidence="10">The sequence shown here is derived from an EMBL/GenBank/DDBJ whole genome shotgun (WGS) entry which is preliminary data.</text>
</comment>
<dbReference type="EMBL" id="JBHTJV010000013">
    <property type="protein sequence ID" value="MFD0917576.1"/>
    <property type="molecule type" value="Genomic_DNA"/>
</dbReference>
<dbReference type="InterPro" id="IPR011264">
    <property type="entry name" value="BADH"/>
</dbReference>
<accession>A0ABW3FLE5</accession>
<dbReference type="EC" id="1.2.1.8" evidence="6"/>
<dbReference type="SUPFAM" id="SSF53720">
    <property type="entry name" value="ALDH-like"/>
    <property type="match status" value="1"/>
</dbReference>
<dbReference type="InterPro" id="IPR016163">
    <property type="entry name" value="Ald_DH_C"/>
</dbReference>
<dbReference type="PROSITE" id="PS00687">
    <property type="entry name" value="ALDEHYDE_DEHYDR_GLU"/>
    <property type="match status" value="1"/>
</dbReference>
<protein>
    <recommendedName>
        <fullName evidence="6">Betaine-aldehyde dehydrogenase</fullName>
        <ecNumber evidence="6">1.2.1.8</ecNumber>
    </recommendedName>
</protein>
<keyword evidence="3 8" id="KW-0560">Oxidoreductase</keyword>
<dbReference type="PROSITE" id="PS00070">
    <property type="entry name" value="ALDEHYDE_DEHYDR_CYS"/>
    <property type="match status" value="1"/>
</dbReference>
<dbReference type="Proteomes" id="UP001597101">
    <property type="component" value="Unassembled WGS sequence"/>
</dbReference>
<sequence>MTELTAQPKASHFIDGAYVDYASGKPFVSLYPATNQPIAHLHAATDEIVEKAIAAAVRAQKEWALVPQIERGRILIEASKLIRARNDEIARIETLDTGKAIQETLYVDAVSAADNLEYFGQLVATMTNEQIPVNETSFAYTLREPLGVVGAMGAWNYPIQVAAWKSAPALAMGNAIVYKPSEMTPLTALILAECLTEAGLPAGLINIIQGFGDVGAKLTTHPDIAKVSLTGSVPTGTKVMASAAESLKHVTLELGGKSPLIVFDDAHIENAVSGAIMGNFYSTGQVCSNSTRVFVQDAIREKFTDRLVERTKAIKLGDPLDPDVHLGPMVSKAQLDIVTGYIEQGKAEGATLLCGGDTLKLQGFEDGHFIKPAIFDNVTDDMTIAREEIFGPVLSLFSFSDEDEVIARANATPFGLAAGVFTKDLARGHRVVRRLQAGTTYINNFNLTPVGVPFGGYKMSGIGRENAAHALESYSQVKSVFVELGDVEAGY</sequence>
<keyword evidence="11" id="KW-1185">Reference proteome</keyword>
<evidence type="ECO:0000313" key="11">
    <source>
        <dbReference type="Proteomes" id="UP001597101"/>
    </source>
</evidence>
<evidence type="ECO:0000256" key="3">
    <source>
        <dbReference type="ARBA" id="ARBA00023002"/>
    </source>
</evidence>
<name>A0ABW3FLE5_9HYPH</name>
<evidence type="ECO:0000256" key="2">
    <source>
        <dbReference type="ARBA" id="ARBA00022958"/>
    </source>
</evidence>
<keyword evidence="5" id="KW-0558">Oxidation</keyword>
<organism evidence="10 11">
    <name type="scientific">Pseudahrensia aquimaris</name>
    <dbReference type="NCBI Taxonomy" id="744461"/>
    <lineage>
        <taxon>Bacteria</taxon>
        <taxon>Pseudomonadati</taxon>
        <taxon>Pseudomonadota</taxon>
        <taxon>Alphaproteobacteria</taxon>
        <taxon>Hyphomicrobiales</taxon>
        <taxon>Ahrensiaceae</taxon>
        <taxon>Pseudahrensia</taxon>
    </lineage>
</organism>
<evidence type="ECO:0000256" key="7">
    <source>
        <dbReference type="PROSITE-ProRule" id="PRU10007"/>
    </source>
</evidence>
<keyword evidence="4" id="KW-0520">NAD</keyword>
<reference evidence="11" key="1">
    <citation type="journal article" date="2019" name="Int. J. Syst. Evol. Microbiol.">
        <title>The Global Catalogue of Microorganisms (GCM) 10K type strain sequencing project: providing services to taxonomists for standard genome sequencing and annotation.</title>
        <authorList>
            <consortium name="The Broad Institute Genomics Platform"/>
            <consortium name="The Broad Institute Genome Sequencing Center for Infectious Disease"/>
            <person name="Wu L."/>
            <person name="Ma J."/>
        </authorList>
    </citation>
    <scope>NUCLEOTIDE SEQUENCE [LARGE SCALE GENOMIC DNA]</scope>
    <source>
        <strain evidence="11">CCUG 60023</strain>
    </source>
</reference>
<dbReference type="RefSeq" id="WP_377213433.1">
    <property type="nucleotide sequence ID" value="NZ_JBHTJV010000013.1"/>
</dbReference>
<feature type="domain" description="Aldehyde dehydrogenase" evidence="9">
    <location>
        <begin position="21"/>
        <end position="480"/>
    </location>
</feature>
<dbReference type="NCBIfam" id="TIGR01804">
    <property type="entry name" value="BADH"/>
    <property type="match status" value="1"/>
</dbReference>
<keyword evidence="2" id="KW-0630">Potassium</keyword>
<keyword evidence="1" id="KW-0479">Metal-binding</keyword>
<dbReference type="GO" id="GO:0008802">
    <property type="term" value="F:betaine-aldehyde dehydrogenase (NAD+) activity"/>
    <property type="evidence" value="ECO:0007669"/>
    <property type="project" value="UniProtKB-EC"/>
</dbReference>
<dbReference type="Gene3D" id="3.40.605.10">
    <property type="entry name" value="Aldehyde Dehydrogenase, Chain A, domain 1"/>
    <property type="match status" value="1"/>
</dbReference>
<dbReference type="InterPro" id="IPR016161">
    <property type="entry name" value="Ald_DH/histidinol_DH"/>
</dbReference>
<dbReference type="PANTHER" id="PTHR11699">
    <property type="entry name" value="ALDEHYDE DEHYDROGENASE-RELATED"/>
    <property type="match status" value="1"/>
</dbReference>
<dbReference type="InterPro" id="IPR016160">
    <property type="entry name" value="Ald_DH_CS_CYS"/>
</dbReference>
<dbReference type="Pfam" id="PF00171">
    <property type="entry name" value="Aldedh"/>
    <property type="match status" value="1"/>
</dbReference>
<dbReference type="InterPro" id="IPR029510">
    <property type="entry name" value="Ald_DH_CS_GLU"/>
</dbReference>
<gene>
    <name evidence="10" type="primary">betB</name>
    <name evidence="10" type="ORF">ACFQ14_14290</name>
</gene>
<evidence type="ECO:0000256" key="4">
    <source>
        <dbReference type="ARBA" id="ARBA00023027"/>
    </source>
</evidence>
<dbReference type="NCBIfam" id="NF009725">
    <property type="entry name" value="PRK13252.1"/>
    <property type="match status" value="1"/>
</dbReference>
<dbReference type="Gene3D" id="3.40.309.10">
    <property type="entry name" value="Aldehyde Dehydrogenase, Chain A, domain 2"/>
    <property type="match status" value="1"/>
</dbReference>
<evidence type="ECO:0000256" key="8">
    <source>
        <dbReference type="RuleBase" id="RU003345"/>
    </source>
</evidence>
<comment type="similarity">
    <text evidence="8">Belongs to the aldehyde dehydrogenase family.</text>
</comment>
<proteinExistence type="inferred from homology"/>
<dbReference type="InterPro" id="IPR016162">
    <property type="entry name" value="Ald_DH_N"/>
</dbReference>
<evidence type="ECO:0000256" key="5">
    <source>
        <dbReference type="ARBA" id="ARBA00023097"/>
    </source>
</evidence>
<evidence type="ECO:0000256" key="6">
    <source>
        <dbReference type="NCBIfam" id="TIGR01804"/>
    </source>
</evidence>